<dbReference type="Pfam" id="PF05049">
    <property type="entry name" value="IIGP"/>
    <property type="match status" value="1"/>
</dbReference>
<dbReference type="Gene3D" id="3.40.50.300">
    <property type="entry name" value="P-loop containing nucleotide triphosphate hydrolases"/>
    <property type="match status" value="1"/>
</dbReference>
<dbReference type="HOGENOM" id="CLU_922440_0_0_1"/>
<reference evidence="2 3" key="1">
    <citation type="journal article" date="2007" name="Science">
        <title>The Chlamydomonas genome reveals the evolution of key animal and plant functions.</title>
        <authorList>
            <person name="Merchant S.S."/>
            <person name="Prochnik S.E."/>
            <person name="Vallon O."/>
            <person name="Harris E.H."/>
            <person name="Karpowicz S.J."/>
            <person name="Witman G.B."/>
            <person name="Terry A."/>
            <person name="Salamov A."/>
            <person name="Fritz-Laylin L.K."/>
            <person name="Marechal-Drouard L."/>
            <person name="Marshall W.F."/>
            <person name="Qu L.H."/>
            <person name="Nelson D.R."/>
            <person name="Sanderfoot A.A."/>
            <person name="Spalding M.H."/>
            <person name="Kapitonov V.V."/>
            <person name="Ren Q."/>
            <person name="Ferris P."/>
            <person name="Lindquist E."/>
            <person name="Shapiro H."/>
            <person name="Lucas S.M."/>
            <person name="Grimwood J."/>
            <person name="Schmutz J."/>
            <person name="Cardol P."/>
            <person name="Cerutti H."/>
            <person name="Chanfreau G."/>
            <person name="Chen C.L."/>
            <person name="Cognat V."/>
            <person name="Croft M.T."/>
            <person name="Dent R."/>
            <person name="Dutcher S."/>
            <person name="Fernandez E."/>
            <person name="Fukuzawa H."/>
            <person name="Gonzalez-Ballester D."/>
            <person name="Gonzalez-Halphen D."/>
            <person name="Hallmann A."/>
            <person name="Hanikenne M."/>
            <person name="Hippler M."/>
            <person name="Inwood W."/>
            <person name="Jabbari K."/>
            <person name="Kalanon M."/>
            <person name="Kuras R."/>
            <person name="Lefebvre P.A."/>
            <person name="Lemaire S.D."/>
            <person name="Lobanov A.V."/>
            <person name="Lohr M."/>
            <person name="Manuell A."/>
            <person name="Meier I."/>
            <person name="Mets L."/>
            <person name="Mittag M."/>
            <person name="Mittelmeier T."/>
            <person name="Moroney J.V."/>
            <person name="Moseley J."/>
            <person name="Napoli C."/>
            <person name="Nedelcu A.M."/>
            <person name="Niyogi K."/>
            <person name="Novoselov S.V."/>
            <person name="Paulsen I.T."/>
            <person name="Pazour G."/>
            <person name="Purton S."/>
            <person name="Ral J.P."/>
            <person name="Riano-Pachon D.M."/>
            <person name="Riekhof W."/>
            <person name="Rymarquis L."/>
            <person name="Schroda M."/>
            <person name="Stern D."/>
            <person name="Umen J."/>
            <person name="Willows R."/>
            <person name="Wilson N."/>
            <person name="Zimmer S.L."/>
            <person name="Allmer J."/>
            <person name="Balk J."/>
            <person name="Bisova K."/>
            <person name="Chen C.J."/>
            <person name="Elias M."/>
            <person name="Gendler K."/>
            <person name="Hauser C."/>
            <person name="Lamb M.R."/>
            <person name="Ledford H."/>
            <person name="Long J.C."/>
            <person name="Minagawa J."/>
            <person name="Page M.D."/>
            <person name="Pan J."/>
            <person name="Pootakham W."/>
            <person name="Roje S."/>
            <person name="Rose A."/>
            <person name="Stahlberg E."/>
            <person name="Terauchi A.M."/>
            <person name="Yang P."/>
            <person name="Ball S."/>
            <person name="Bowler C."/>
            <person name="Dieckmann C.L."/>
            <person name="Gladyshev V.N."/>
            <person name="Green P."/>
            <person name="Jorgensen R."/>
            <person name="Mayfield S."/>
            <person name="Mueller-Roeber B."/>
            <person name="Rajamani S."/>
            <person name="Sayre R.T."/>
            <person name="Brokstein P."/>
            <person name="Dubchak I."/>
            <person name="Goodstein D."/>
            <person name="Hornick L."/>
            <person name="Huang Y.W."/>
            <person name="Jhaveri J."/>
            <person name="Luo Y."/>
            <person name="Martinez D."/>
            <person name="Ngau W.C."/>
            <person name="Otillar B."/>
            <person name="Poliakov A."/>
            <person name="Porter A."/>
            <person name="Szajkowski L."/>
            <person name="Werner G."/>
            <person name="Zhou K."/>
            <person name="Grigoriev I.V."/>
            <person name="Rokhsar D.S."/>
            <person name="Grossman A.R."/>
        </authorList>
    </citation>
    <scope>NUCLEOTIDE SEQUENCE [LARGE SCALE GENOMIC DNA]</scope>
    <source>
        <strain evidence="3">CC-503</strain>
    </source>
</reference>
<name>A8II06_CHLRE</name>
<evidence type="ECO:0000313" key="3">
    <source>
        <dbReference type="Proteomes" id="UP000006906"/>
    </source>
</evidence>
<dbReference type="PANTHER" id="PTHR14143">
    <property type="entry name" value="INTERFERON-INDUCIBLE GTPASE FAMILY MEMBER"/>
    <property type="match status" value="1"/>
</dbReference>
<keyword evidence="3" id="KW-1185">Reference proteome</keyword>
<dbReference type="PROSITE" id="PS51716">
    <property type="entry name" value="G_IRG"/>
    <property type="match status" value="1"/>
</dbReference>
<dbReference type="EMBL" id="CM008971">
    <property type="protein sequence ID" value="PNW77602.1"/>
    <property type="molecule type" value="Genomic_DNA"/>
</dbReference>
<protein>
    <submittedName>
        <fullName evidence="2">Uncharacterized protein</fullName>
    </submittedName>
</protein>
<dbReference type="PANTHER" id="PTHR14143:SF1">
    <property type="entry name" value="IRG-TYPE G DOMAIN-CONTAINING PROTEIN"/>
    <property type="match status" value="1"/>
</dbReference>
<dbReference type="InParanoid" id="A8II06"/>
<sequence length="302" mass="34214">MGIVKDVAIGIAIGATLPIWGPFVAGNKAVDVLLHALRKKPTKLAPSLEGEYADWRDKKCIVENARWQVFNERVRKRLPHFESEKYNIAFVGDVKAGKSSLVNAVRGMPDWEHPGLEDPYNKQCDQRGIPRMGKAAVDFAECTMACARYATNFPDSEHMIIWDVPGAGTEKHTAASYYQDKALYAFDCLILVTGDAFREVDRHILLEAQRRKQAVAIVRSKCDTTVQACLKRDRTKTPEAAVQEFQTRYRQDMRKRLADLGVDANKVKIFLVNRFAFTQPDELAFDEADLIKWLAMELSKKH</sequence>
<evidence type="ECO:0000256" key="1">
    <source>
        <dbReference type="ARBA" id="ARBA00005429"/>
    </source>
</evidence>
<dbReference type="GO" id="GO:0005525">
    <property type="term" value="F:GTP binding"/>
    <property type="evidence" value="ECO:0007669"/>
    <property type="project" value="InterPro"/>
</dbReference>
<dbReference type="InterPro" id="IPR030385">
    <property type="entry name" value="G_IRG_dom"/>
</dbReference>
<accession>A8II06</accession>
<dbReference type="PaxDb" id="3055-EDP05759"/>
<evidence type="ECO:0000313" key="2">
    <source>
        <dbReference type="EMBL" id="PNW77602.1"/>
    </source>
</evidence>
<dbReference type="RefSeq" id="XP_001690500.1">
    <property type="nucleotide sequence ID" value="XM_001690448.2"/>
</dbReference>
<dbReference type="GeneID" id="5716140"/>
<dbReference type="InterPro" id="IPR027417">
    <property type="entry name" value="P-loop_NTPase"/>
</dbReference>
<organism evidence="2 3">
    <name type="scientific">Chlamydomonas reinhardtii</name>
    <name type="common">Chlamydomonas smithii</name>
    <dbReference type="NCBI Taxonomy" id="3055"/>
    <lineage>
        <taxon>Eukaryota</taxon>
        <taxon>Viridiplantae</taxon>
        <taxon>Chlorophyta</taxon>
        <taxon>core chlorophytes</taxon>
        <taxon>Chlorophyceae</taxon>
        <taxon>CS clade</taxon>
        <taxon>Chlamydomonadales</taxon>
        <taxon>Chlamydomonadaceae</taxon>
        <taxon>Chlamydomonas</taxon>
    </lineage>
</organism>
<dbReference type="AlphaFoldDB" id="A8II06"/>
<dbReference type="GO" id="GO:0016020">
    <property type="term" value="C:membrane"/>
    <property type="evidence" value="ECO:0007669"/>
    <property type="project" value="InterPro"/>
</dbReference>
<dbReference type="Proteomes" id="UP000006906">
    <property type="component" value="Chromosome 10"/>
</dbReference>
<dbReference type="SUPFAM" id="SSF52540">
    <property type="entry name" value="P-loop containing nucleoside triphosphate hydrolases"/>
    <property type="match status" value="1"/>
</dbReference>
<gene>
    <name evidence="2" type="ORF">CHLRE_10g444000v5</name>
</gene>
<comment type="similarity">
    <text evidence="1">Belongs to the TRAFAC class dynamin-like GTPase superfamily. IRG family.</text>
</comment>
<dbReference type="KEGG" id="cre:CHLRE_10g444000v5"/>
<dbReference type="Gramene" id="PNW77602">
    <property type="protein sequence ID" value="PNW77602"/>
    <property type="gene ID" value="CHLRE_10g444000v5"/>
</dbReference>
<proteinExistence type="inferred from homology"/>
<dbReference type="InterPro" id="IPR007743">
    <property type="entry name" value="Immunity-related_GTPase-like"/>
</dbReference>
<dbReference type="OrthoDB" id="422720at2759"/>